<keyword evidence="5" id="KW-0408">Iron</keyword>
<dbReference type="Proteomes" id="UP001500466">
    <property type="component" value="Unassembled WGS sequence"/>
</dbReference>
<proteinExistence type="inferred from homology"/>
<evidence type="ECO:0000256" key="8">
    <source>
        <dbReference type="ARBA" id="ARBA00046332"/>
    </source>
</evidence>
<evidence type="ECO:0000313" key="10">
    <source>
        <dbReference type="EMBL" id="GAA4954599.1"/>
    </source>
</evidence>
<feature type="domain" description="BFD-like [2Fe-2S]-binding" evidence="9">
    <location>
        <begin position="2"/>
        <end position="48"/>
    </location>
</feature>
<keyword evidence="4" id="KW-0249">Electron transport</keyword>
<organism evidence="10 11">
    <name type="scientific">Yinghuangia aomiensis</name>
    <dbReference type="NCBI Taxonomy" id="676205"/>
    <lineage>
        <taxon>Bacteria</taxon>
        <taxon>Bacillati</taxon>
        <taxon>Actinomycetota</taxon>
        <taxon>Actinomycetes</taxon>
        <taxon>Kitasatosporales</taxon>
        <taxon>Streptomycetaceae</taxon>
        <taxon>Yinghuangia</taxon>
    </lineage>
</organism>
<keyword evidence="2" id="KW-0001">2Fe-2S</keyword>
<dbReference type="RefSeq" id="WP_345674543.1">
    <property type="nucleotide sequence ID" value="NZ_BAABHS010000004.1"/>
</dbReference>
<dbReference type="InterPro" id="IPR052371">
    <property type="entry name" value="BFD-associated_ferredoxin"/>
</dbReference>
<gene>
    <name evidence="10" type="ORF">GCM10023205_15450</name>
</gene>
<keyword evidence="1" id="KW-0813">Transport</keyword>
<accession>A0ABP9GZH1</accession>
<keyword evidence="6" id="KW-0411">Iron-sulfur</keyword>
<name>A0ABP9GZH1_9ACTN</name>
<evidence type="ECO:0000313" key="11">
    <source>
        <dbReference type="Proteomes" id="UP001500466"/>
    </source>
</evidence>
<evidence type="ECO:0000256" key="6">
    <source>
        <dbReference type="ARBA" id="ARBA00023014"/>
    </source>
</evidence>
<dbReference type="InterPro" id="IPR007419">
    <property type="entry name" value="BFD-like_2Fe2S-bd_dom"/>
</dbReference>
<dbReference type="EMBL" id="BAABHS010000004">
    <property type="protein sequence ID" value="GAA4954599.1"/>
    <property type="molecule type" value="Genomic_DNA"/>
</dbReference>
<dbReference type="InterPro" id="IPR041854">
    <property type="entry name" value="BFD-like_2Fe2S-bd_dom_sf"/>
</dbReference>
<dbReference type="PANTHER" id="PTHR37424:SF1">
    <property type="entry name" value="BACTERIOFERRITIN-ASSOCIATED FERREDOXIN"/>
    <property type="match status" value="1"/>
</dbReference>
<keyword evidence="11" id="KW-1185">Reference proteome</keyword>
<sequence>MYVCICFGVTDSQVSAQIDDGARSMREIAASCRAGTDCGRCVKTICSMIPRDESRSCGGCTPRCGKVCRAEKPGHAAADAADRTSVSLPIPVVPVPLTIVATDTAA</sequence>
<evidence type="ECO:0000256" key="3">
    <source>
        <dbReference type="ARBA" id="ARBA00022723"/>
    </source>
</evidence>
<evidence type="ECO:0000256" key="5">
    <source>
        <dbReference type="ARBA" id="ARBA00023004"/>
    </source>
</evidence>
<dbReference type="PANTHER" id="PTHR37424">
    <property type="entry name" value="BACTERIOFERRITIN-ASSOCIATED FERREDOXIN"/>
    <property type="match status" value="1"/>
</dbReference>
<evidence type="ECO:0000256" key="4">
    <source>
        <dbReference type="ARBA" id="ARBA00022982"/>
    </source>
</evidence>
<dbReference type="Pfam" id="PF04324">
    <property type="entry name" value="Fer2_BFD"/>
    <property type="match status" value="1"/>
</dbReference>
<reference evidence="11" key="1">
    <citation type="journal article" date="2019" name="Int. J. Syst. Evol. Microbiol.">
        <title>The Global Catalogue of Microorganisms (GCM) 10K type strain sequencing project: providing services to taxonomists for standard genome sequencing and annotation.</title>
        <authorList>
            <consortium name="The Broad Institute Genomics Platform"/>
            <consortium name="The Broad Institute Genome Sequencing Center for Infectious Disease"/>
            <person name="Wu L."/>
            <person name="Ma J."/>
        </authorList>
    </citation>
    <scope>NUCLEOTIDE SEQUENCE [LARGE SCALE GENOMIC DNA]</scope>
    <source>
        <strain evidence="11">JCM 17986</strain>
    </source>
</reference>
<dbReference type="Gene3D" id="1.10.10.1100">
    <property type="entry name" value="BFD-like [2Fe-2S]-binding domain"/>
    <property type="match status" value="1"/>
</dbReference>
<evidence type="ECO:0000256" key="2">
    <source>
        <dbReference type="ARBA" id="ARBA00022714"/>
    </source>
</evidence>
<protein>
    <recommendedName>
        <fullName evidence="7">Bacterioferritin-associated ferredoxin</fullName>
    </recommendedName>
</protein>
<evidence type="ECO:0000256" key="7">
    <source>
        <dbReference type="ARBA" id="ARBA00039386"/>
    </source>
</evidence>
<keyword evidence="3" id="KW-0479">Metal-binding</keyword>
<evidence type="ECO:0000256" key="1">
    <source>
        <dbReference type="ARBA" id="ARBA00022448"/>
    </source>
</evidence>
<evidence type="ECO:0000259" key="9">
    <source>
        <dbReference type="Pfam" id="PF04324"/>
    </source>
</evidence>
<comment type="caution">
    <text evidence="10">The sequence shown here is derived from an EMBL/GenBank/DDBJ whole genome shotgun (WGS) entry which is preliminary data.</text>
</comment>
<comment type="similarity">
    <text evidence="8">Belongs to the Bfd family.</text>
</comment>